<feature type="domain" description="SLC12A transporter C-terminal" evidence="6">
    <location>
        <begin position="191"/>
        <end position="588"/>
    </location>
</feature>
<sequence length="588" mass="66409">MAHENGINGGDTDSETVELNPLRRTRFHVNRVDSLEGRASLLGEQETKKSSLRYMTREALPRLDNYRNILSIQAAHRPSLDELHNPTLLNKGSGSHTLTVPQLKSTAPGVKFGWIQGVLMRCLLNIWGVMLFLRLSWVVAQTGVDVNWGSTTQAQTYNNALTAVQQLDRVEEHVKNYRPQLLVLTGAPNARSSLVDFAHHITKHQSLFICGHIIETPISYKTRNSMVQNCSSWLRTNKIKAFYSLVDSSNFQDGATSLLQAAGLGKMRPNILLMGYKQDWATCPRENLNMYFNIMHKALDMHIAVVLLRLQEGLDSSMIGDVEDSKRLAPTSIPGNQSFSQLSQASSTSDISIPGSPAPRRSKTINEYPNPSSEEQRENRPNIVPITNILNVVTKFQRKHKKGTIDVWWLYDDGGLTLLLPYIISTRRNWSNSRLRVFALSNKNSELEYEQRNMASLLSKFRIDYSALKVIPDISKSAQTGTKTFFDSLIADFQELADSKNSDDDDMNVIKDSELMAMKEKTNRHLRLRELLLENSMEANLIVMTLPMPRKGAVSAPLYMAWLETLTRDMPPFLLVRGNHTSVLTFYS</sequence>
<feature type="compositionally biased region" description="Low complexity" evidence="5">
    <location>
        <begin position="337"/>
        <end position="352"/>
    </location>
</feature>
<dbReference type="OrthoDB" id="2020542at2759"/>
<dbReference type="InterPro" id="IPR004842">
    <property type="entry name" value="SLC12A_fam"/>
</dbReference>
<keyword evidence="4" id="KW-0472">Membrane</keyword>
<feature type="region of interest" description="Disordered" evidence="5">
    <location>
        <begin position="330"/>
        <end position="381"/>
    </location>
</feature>
<dbReference type="EMBL" id="GL888584">
    <property type="protein sequence ID" value="EGI59336.1"/>
    <property type="molecule type" value="Genomic_DNA"/>
</dbReference>
<protein>
    <submittedName>
        <fullName evidence="7">Bumetanide-sensitive sodium-(Potassium)-chloride cotransporter</fullName>
    </submittedName>
</protein>
<evidence type="ECO:0000313" key="7">
    <source>
        <dbReference type="EMBL" id="EGI59336.1"/>
    </source>
</evidence>
<reference evidence="7" key="1">
    <citation type="submission" date="2011-02" db="EMBL/GenBank/DDBJ databases">
        <title>The genome of the leaf-cutting ant Acromyrmex echinatior suggests key adaptations to social evolution and fungus farming.</title>
        <authorList>
            <person name="Nygaard S."/>
            <person name="Zhang G."/>
        </authorList>
    </citation>
    <scope>NUCLEOTIDE SEQUENCE</scope>
</reference>
<dbReference type="GO" id="GO:1990573">
    <property type="term" value="P:potassium ion import across plasma membrane"/>
    <property type="evidence" value="ECO:0007669"/>
    <property type="project" value="TreeGrafter"/>
</dbReference>
<gene>
    <name evidence="7" type="ORF">G5I_12541</name>
</gene>
<keyword evidence="8" id="KW-1185">Reference proteome</keyword>
<dbReference type="AlphaFoldDB" id="F4X2L1"/>
<dbReference type="Proteomes" id="UP000007755">
    <property type="component" value="Unassembled WGS sequence"/>
</dbReference>
<name>F4X2L1_ACREC</name>
<keyword evidence="3" id="KW-1133">Transmembrane helix</keyword>
<evidence type="ECO:0000256" key="2">
    <source>
        <dbReference type="ARBA" id="ARBA00022692"/>
    </source>
</evidence>
<dbReference type="GO" id="GO:0055064">
    <property type="term" value="P:chloride ion homeostasis"/>
    <property type="evidence" value="ECO:0007669"/>
    <property type="project" value="TreeGrafter"/>
</dbReference>
<organism evidence="8">
    <name type="scientific">Acromyrmex echinatior</name>
    <name type="common">Panamanian leafcutter ant</name>
    <name type="synonym">Acromyrmex octospinosus echinatior</name>
    <dbReference type="NCBI Taxonomy" id="103372"/>
    <lineage>
        <taxon>Eukaryota</taxon>
        <taxon>Metazoa</taxon>
        <taxon>Ecdysozoa</taxon>
        <taxon>Arthropoda</taxon>
        <taxon>Hexapoda</taxon>
        <taxon>Insecta</taxon>
        <taxon>Pterygota</taxon>
        <taxon>Neoptera</taxon>
        <taxon>Endopterygota</taxon>
        <taxon>Hymenoptera</taxon>
        <taxon>Apocrita</taxon>
        <taxon>Aculeata</taxon>
        <taxon>Formicoidea</taxon>
        <taxon>Formicidae</taxon>
        <taxon>Myrmicinae</taxon>
        <taxon>Acromyrmex</taxon>
    </lineage>
</organism>
<dbReference type="GO" id="GO:0016020">
    <property type="term" value="C:membrane"/>
    <property type="evidence" value="ECO:0007669"/>
    <property type="project" value="UniProtKB-SubCell"/>
</dbReference>
<dbReference type="InParanoid" id="F4X2L1"/>
<dbReference type="eggNOG" id="KOG2083">
    <property type="taxonomic scope" value="Eukaryota"/>
</dbReference>
<evidence type="ECO:0000256" key="1">
    <source>
        <dbReference type="ARBA" id="ARBA00004141"/>
    </source>
</evidence>
<evidence type="ECO:0000313" key="8">
    <source>
        <dbReference type="Proteomes" id="UP000007755"/>
    </source>
</evidence>
<proteinExistence type="predicted"/>
<evidence type="ECO:0000256" key="5">
    <source>
        <dbReference type="SAM" id="MobiDB-lite"/>
    </source>
</evidence>
<dbReference type="STRING" id="103372.F4X2L1"/>
<evidence type="ECO:0000259" key="6">
    <source>
        <dbReference type="Pfam" id="PF03522"/>
    </source>
</evidence>
<accession>F4X2L1</accession>
<dbReference type="GO" id="GO:0055075">
    <property type="term" value="P:potassium ion homeostasis"/>
    <property type="evidence" value="ECO:0007669"/>
    <property type="project" value="TreeGrafter"/>
</dbReference>
<comment type="subcellular location">
    <subcellularLocation>
        <location evidence="1">Membrane</location>
        <topology evidence="1">Multi-pass membrane protein</topology>
    </subcellularLocation>
</comment>
<dbReference type="GO" id="GO:0055078">
    <property type="term" value="P:sodium ion homeostasis"/>
    <property type="evidence" value="ECO:0007669"/>
    <property type="project" value="TreeGrafter"/>
</dbReference>
<evidence type="ECO:0000256" key="4">
    <source>
        <dbReference type="ARBA" id="ARBA00023136"/>
    </source>
</evidence>
<dbReference type="InterPro" id="IPR018491">
    <property type="entry name" value="SLC12_C"/>
</dbReference>
<dbReference type="PANTHER" id="PTHR11827">
    <property type="entry name" value="SOLUTE CARRIER FAMILY 12, CATION COTRANSPORTERS"/>
    <property type="match status" value="1"/>
</dbReference>
<dbReference type="GO" id="GO:0006884">
    <property type="term" value="P:cell volume homeostasis"/>
    <property type="evidence" value="ECO:0007669"/>
    <property type="project" value="TreeGrafter"/>
</dbReference>
<keyword evidence="2" id="KW-0812">Transmembrane</keyword>
<dbReference type="Pfam" id="PF03522">
    <property type="entry name" value="SLC12"/>
    <property type="match status" value="1"/>
</dbReference>
<dbReference type="GO" id="GO:0008511">
    <property type="term" value="F:sodium:potassium:chloride symporter activity"/>
    <property type="evidence" value="ECO:0007669"/>
    <property type="project" value="TreeGrafter"/>
</dbReference>
<dbReference type="PANTHER" id="PTHR11827:SF103">
    <property type="entry name" value="SODIUM CHLORIDE COTRANSPORTER 69, ISOFORM E"/>
    <property type="match status" value="1"/>
</dbReference>
<evidence type="ECO:0000256" key="3">
    <source>
        <dbReference type="ARBA" id="ARBA00022989"/>
    </source>
</evidence>
<feature type="region of interest" description="Disordered" evidence="5">
    <location>
        <begin position="1"/>
        <end position="21"/>
    </location>
</feature>